<dbReference type="CDD" id="cd00833">
    <property type="entry name" value="PKS"/>
    <property type="match status" value="1"/>
</dbReference>
<keyword evidence="11" id="KW-1185">Reference proteome</keyword>
<dbReference type="PROSITE" id="PS50075">
    <property type="entry name" value="CARRIER"/>
    <property type="match status" value="5"/>
</dbReference>
<dbReference type="InterPro" id="IPR023213">
    <property type="entry name" value="CAT-like_dom_sf"/>
</dbReference>
<dbReference type="Pfam" id="PF00550">
    <property type="entry name" value="PP-binding"/>
    <property type="match status" value="5"/>
</dbReference>
<dbReference type="InterPro" id="IPR016039">
    <property type="entry name" value="Thiolase-like"/>
</dbReference>
<evidence type="ECO:0000256" key="3">
    <source>
        <dbReference type="ARBA" id="ARBA00022450"/>
    </source>
</evidence>
<dbReference type="RefSeq" id="WP_201637654.1">
    <property type="nucleotide sequence ID" value="NZ_JAEQNB010000006.1"/>
</dbReference>
<keyword evidence="4" id="KW-0597">Phosphoprotein</keyword>
<dbReference type="InterPro" id="IPR001242">
    <property type="entry name" value="Condensation_dom"/>
</dbReference>
<keyword evidence="6" id="KW-0677">Repeat</keyword>
<evidence type="ECO:0000256" key="5">
    <source>
        <dbReference type="ARBA" id="ARBA00022679"/>
    </source>
</evidence>
<dbReference type="SUPFAM" id="SSF53901">
    <property type="entry name" value="Thiolase-like"/>
    <property type="match status" value="1"/>
</dbReference>
<organism evidence="10 11">
    <name type="scientific">Tumebacillus amylolyticus</name>
    <dbReference type="NCBI Taxonomy" id="2801339"/>
    <lineage>
        <taxon>Bacteria</taxon>
        <taxon>Bacillati</taxon>
        <taxon>Bacillota</taxon>
        <taxon>Bacilli</taxon>
        <taxon>Bacillales</taxon>
        <taxon>Alicyclobacillaceae</taxon>
        <taxon>Tumebacillus</taxon>
    </lineage>
</organism>
<keyword evidence="3" id="KW-0596">Phosphopantetheine</keyword>
<dbReference type="InterPro" id="IPR013217">
    <property type="entry name" value="Methyltransf_12"/>
</dbReference>
<feature type="domain" description="Carrier" evidence="8">
    <location>
        <begin position="5489"/>
        <end position="5566"/>
    </location>
</feature>
<evidence type="ECO:0000256" key="7">
    <source>
        <dbReference type="ARBA" id="ARBA00023194"/>
    </source>
</evidence>
<dbReference type="Gene3D" id="3.30.559.30">
    <property type="entry name" value="Nonribosomal peptide synthetase, condensation domain"/>
    <property type="match status" value="5"/>
</dbReference>
<accession>A0ABS1JEI2</accession>
<dbReference type="InterPro" id="IPR014030">
    <property type="entry name" value="Ketoacyl_synth_N"/>
</dbReference>
<dbReference type="CDD" id="cd12117">
    <property type="entry name" value="A_NRPS_Srf_like"/>
    <property type="match status" value="2"/>
</dbReference>
<dbReference type="Pfam" id="PF08242">
    <property type="entry name" value="Methyltransf_12"/>
    <property type="match status" value="1"/>
</dbReference>
<dbReference type="Pfam" id="PF16197">
    <property type="entry name" value="KAsynt_C_assoc"/>
    <property type="match status" value="1"/>
</dbReference>
<dbReference type="InterPro" id="IPR045851">
    <property type="entry name" value="AMP-bd_C_sf"/>
</dbReference>
<dbReference type="PROSITE" id="PS52004">
    <property type="entry name" value="KS3_2"/>
    <property type="match status" value="1"/>
</dbReference>
<evidence type="ECO:0000259" key="9">
    <source>
        <dbReference type="PROSITE" id="PS52004"/>
    </source>
</evidence>
<dbReference type="InterPro" id="IPR029063">
    <property type="entry name" value="SAM-dependent_MTases_sf"/>
</dbReference>
<reference evidence="10 11" key="1">
    <citation type="submission" date="2021-01" db="EMBL/GenBank/DDBJ databases">
        <title>Tumebacillus sp. strain ITR2 16S ribosomal RNA gene Genome sequencing and assembly.</title>
        <authorList>
            <person name="Kang M."/>
        </authorList>
    </citation>
    <scope>NUCLEOTIDE SEQUENCE [LARGE SCALE GENOMIC DNA]</scope>
    <source>
        <strain evidence="10 11">ITR2</strain>
    </source>
</reference>
<evidence type="ECO:0000256" key="1">
    <source>
        <dbReference type="ARBA" id="ARBA00001957"/>
    </source>
</evidence>
<dbReference type="Proteomes" id="UP000602284">
    <property type="component" value="Unassembled WGS sequence"/>
</dbReference>
<gene>
    <name evidence="10" type="ORF">JJB07_19020</name>
</gene>
<dbReference type="SUPFAM" id="SSF52777">
    <property type="entry name" value="CoA-dependent acyltransferases"/>
    <property type="match status" value="9"/>
</dbReference>
<dbReference type="Gene3D" id="1.10.1200.10">
    <property type="entry name" value="ACP-like"/>
    <property type="match status" value="5"/>
</dbReference>
<dbReference type="SMART" id="SM00825">
    <property type="entry name" value="PKS_KS"/>
    <property type="match status" value="1"/>
</dbReference>
<dbReference type="InterPro" id="IPR018201">
    <property type="entry name" value="Ketoacyl_synth_AS"/>
</dbReference>
<dbReference type="CDD" id="cd02440">
    <property type="entry name" value="AdoMet_MTases"/>
    <property type="match status" value="1"/>
</dbReference>
<dbReference type="Gene3D" id="3.40.50.150">
    <property type="entry name" value="Vaccinia Virus protein VP39"/>
    <property type="match status" value="1"/>
</dbReference>
<dbReference type="Gene3D" id="3.30.300.30">
    <property type="match status" value="6"/>
</dbReference>
<dbReference type="InterPro" id="IPR025110">
    <property type="entry name" value="AMP-bd_C"/>
</dbReference>
<dbReference type="SMART" id="SM00823">
    <property type="entry name" value="PKS_PP"/>
    <property type="match status" value="5"/>
</dbReference>
<feature type="domain" description="Carrier" evidence="8">
    <location>
        <begin position="3345"/>
        <end position="3420"/>
    </location>
</feature>
<dbReference type="InterPro" id="IPR036736">
    <property type="entry name" value="ACP-like_sf"/>
</dbReference>
<comment type="cofactor">
    <cofactor evidence="1">
        <name>pantetheine 4'-phosphate</name>
        <dbReference type="ChEBI" id="CHEBI:47942"/>
    </cofactor>
</comment>
<evidence type="ECO:0000313" key="11">
    <source>
        <dbReference type="Proteomes" id="UP000602284"/>
    </source>
</evidence>
<dbReference type="InterPro" id="IPR009081">
    <property type="entry name" value="PP-bd_ACP"/>
</dbReference>
<feature type="domain" description="Carrier" evidence="8">
    <location>
        <begin position="4399"/>
        <end position="4474"/>
    </location>
</feature>
<comment type="caution">
    <text evidence="10">The sequence shown here is derived from an EMBL/GenBank/DDBJ whole genome shotgun (WGS) entry which is preliminary data.</text>
</comment>
<name>A0ABS1JEI2_9BACL</name>
<dbReference type="Pfam" id="PF13193">
    <property type="entry name" value="AMP-binding_C"/>
    <property type="match status" value="4"/>
</dbReference>
<dbReference type="Pfam" id="PF00668">
    <property type="entry name" value="Condensation"/>
    <property type="match status" value="5"/>
</dbReference>
<dbReference type="NCBIfam" id="NF003417">
    <property type="entry name" value="PRK04813.1"/>
    <property type="match status" value="6"/>
</dbReference>
<dbReference type="Pfam" id="PF00109">
    <property type="entry name" value="ketoacyl-synt"/>
    <property type="match status" value="1"/>
</dbReference>
<dbReference type="InterPro" id="IPR020841">
    <property type="entry name" value="PKS_Beta-ketoAc_synthase_dom"/>
</dbReference>
<dbReference type="Gene3D" id="3.40.50.980">
    <property type="match status" value="10"/>
</dbReference>
<dbReference type="InterPro" id="IPR000873">
    <property type="entry name" value="AMP-dep_synth/lig_dom"/>
</dbReference>
<evidence type="ECO:0000259" key="8">
    <source>
        <dbReference type="PROSITE" id="PS50075"/>
    </source>
</evidence>
<keyword evidence="7" id="KW-0045">Antibiotic biosynthesis</keyword>
<protein>
    <submittedName>
        <fullName evidence="10">Amino acid adenylation domain-containing protein</fullName>
    </submittedName>
</protein>
<dbReference type="SUPFAM" id="SSF56801">
    <property type="entry name" value="Acetyl-CoA synthetase-like"/>
    <property type="match status" value="5"/>
</dbReference>
<comment type="similarity">
    <text evidence="2">Belongs to the ATP-dependent AMP-binding enzyme family.</text>
</comment>
<dbReference type="PROSITE" id="PS00012">
    <property type="entry name" value="PHOSPHOPANTETHEINE"/>
    <property type="match status" value="2"/>
</dbReference>
<dbReference type="InterPro" id="IPR020806">
    <property type="entry name" value="PKS_PP-bd"/>
</dbReference>
<dbReference type="CDD" id="cd05930">
    <property type="entry name" value="A_NRPS"/>
    <property type="match status" value="3"/>
</dbReference>
<dbReference type="EMBL" id="JAEQNB010000006">
    <property type="protein sequence ID" value="MBL0388703.1"/>
    <property type="molecule type" value="Genomic_DNA"/>
</dbReference>
<dbReference type="PANTHER" id="PTHR45527:SF1">
    <property type="entry name" value="FATTY ACID SYNTHASE"/>
    <property type="match status" value="1"/>
</dbReference>
<feature type="domain" description="Ketosynthase family 3 (KS3)" evidence="9">
    <location>
        <begin position="5585"/>
        <end position="6008"/>
    </location>
</feature>
<dbReference type="NCBIfam" id="TIGR01733">
    <property type="entry name" value="AA-adenyl-dom"/>
    <property type="match status" value="5"/>
</dbReference>
<dbReference type="SUPFAM" id="SSF53335">
    <property type="entry name" value="S-adenosyl-L-methionine-dependent methyltransferases"/>
    <property type="match status" value="1"/>
</dbReference>
<evidence type="ECO:0000256" key="2">
    <source>
        <dbReference type="ARBA" id="ARBA00006432"/>
    </source>
</evidence>
<dbReference type="InterPro" id="IPR010071">
    <property type="entry name" value="AA_adenyl_dom"/>
</dbReference>
<proteinExistence type="inferred from homology"/>
<evidence type="ECO:0000256" key="4">
    <source>
        <dbReference type="ARBA" id="ARBA00022553"/>
    </source>
</evidence>
<sequence length="6021" mass="675677">MKNMTRHQTAERDMGDLLSYWKSLFSGEWSALQLPADRPRSTTSGVPFSVHACTWPAPLAERTQELCHELDVDLYTLLLTVCETLLYRYTGQADFLIGTLLSRSESGHEQIWVLPAKPTEVQIFRQLAQRVQRDVSQARVYQNASVEADLSEAQTTQGLQFDAQLPVLFSAPLGEAQVQPLGVSASIFGGAGHDLMVSIDEENGTYTTSFSYNPDLFEESTIQRMLEHYQTLLESVLVNPDLALHEIPMLSDTEQQQVLLNWNQTETDYPKEFSIQFLFEEQVRSTPDAVALVCADQVISYQELNRRSNQVAHHLRKLGVGPEVMVGICVERSVELVVGLLGILKAGGAYVPLDANLPMDRLTFMMEETGLDVLVTLQHLLEKLPEQATSIVCLDSDLGRLAQESEENPVFASSSQDLAYVLYTSGSTGRPKGVCVPHQAVVRLVKQTNYVSLTAEDVLLQFAPISFDASIFEIFGSLLNGARLVLYPPQMRSLEELGECIREHGVTTLWLTAGLFHQLVDERLEDLVQVRQLLAGGDVLSVAHVKKVLQSLPNCHVINGYGPTENTTFTCCYTLTHVEQISSSVPIGRPIANTKVYVLDQHLRLVPIGGVGELYIGGAGLARGYLNNQDLTDAKFIANPYGERGERLYQTGDLVRYRADGNLEFLGRADQQVKIRGFRIELGEIEKVLGQHPAIQEAVVIAREYEQGDKRLVAYVVHDPQSTDSEEQEAEQELQQEQTSQWEMVFNTTYTQTSEESEDPTFNIIGWNSSYSGDAIPADEMREWLGHTVDRILDLKPKRMLEIGCGTGMILHRVAPHCERYVGADFSQEVVNRLHHQLASRELPLPQVELLHRTADNFAGLEASSFTGVVINSVVQYFPNIEYLVDVLRGATEVVSPGGFVFVGDVRHFGLLGAFHTAVELHEAPKAMSTEILSQNIQKGMFEENELVIDPAFFLALQQQLPHIGHVEILPKRGVAHNELTQFRYDVILHIGTERPLLIDGGDWLDWESDFLTVESLRQILTQPGQQAVKIRRVPNSRVLHEVTAHGLLESPDLPPNVGELLEKAVAEQTDKGVNPEDLWAIGELLGYRVDVSWVQGDASGSYDVVFQPCTDSEPRRLPVFQEKAAFPLPWHAYANNPLQANFARVLVPKLRTYLKSLLPDYMLPSAFVLLPTIPLTLNGKVNRRALPSPSQFRFEQETEYIAPRTPIEELVAGIFAQVLGFEKVGVHDHFFEQGGHSLLATQVISRIRDAFRLEFQLHDLFEASTVSSLAQRIENARQLERPYEVPPIVSLDRGAEVPLSFAQQRLWFLEQFWPGLPSYNIPVALHLHGALDVVRLEQSLRMILSRHEALRTTFVDVEGQPVQVIRESVNLPFSVYDLTNLPEQERMEQVMQLVKAEAGHVFNLTQDVLFRAQVVQLGQFEHVLIVNMHHIVSDGWSMGVFASELADLYAGESGSPLPELPIQYADFSQWQRQWLQGEVLEAQLTYWKQQLTGPLPVLQLPTDRPRPALPGFQGAVHKFVLSKRLTEDLKALSQREGVTLFMTLLAAFQTLLHRYSGQTDIVVGSPIANRNRQEIEGLIGFFVNTLVLRTDLSEEPAFQEVMKRVRQVALDAYANQDVPFEKLVEEVQPERDLSHSPLFQVMFQLVPPAEFVLSGLSVEALEVHNGTSKFDLYLPLSEEGGRLVGRLEYNTELFEPATISRLVRHFQVLLEGIIAQPDVPISQLPLVSEGEEHHLLMDLNRTETEYPKHLTISELFEAQVEETPDSIAIVGDDHQLSYRELNARSNRLAHHLRSRGVGADVLVGLCMERSVEMITAMLGILKAGGAYMPFEPTYPEERLLYMFEDTKISLLLTQQEVLPQLPISSVETICIDREGTSFEQESEANPVHTIQPDHLAYVNYTSGSTGKPKGVCIPHRGVVRLVKQNHYVQFSQDQVFLQYATISFDAATFEIWGCLLHGGRLIVPPANKLSFEELGNLLLQYKVTTMFLTTSLFNQLIENHLECLVHLKTLLTGGEVMSLPHAREALTRLPDCQLVNVYGPTEGTTFTTYYPISSLEQLASNVPIGRPIANTMVYVLDHHLQPVPIGVAGELYIGGDGVARGYLNQPQLTAERFLADPFRVERDGKLYKTGDLVRYLPDGNLEFLGRTDDQVKIRGFRIELGEIEAALGQHPDLEQVVVVAREDRAGQKRLVAYTVPAENCHPTASDLRMFLNERLPAFMVPASYVLLQAFPLNPSGKVDRRMLPEPEAVLADVRDLIVAPRTAEEMVIAEIWSELLGCEQVHIQDHFFELGGHSLLAMQVVNRIRKQLGLQIELKELFAAPTVEQLAEIVAQRLGNDSEVGELQIPRAVAQEHYALSHAQKRLWFFYKFDPGATVYHVPVSYLLHEQLEPSVFAQALQALAARHAILRTVFLEVEGVPRQQVLDQGNVLFEYQDLRSLDAHLQRATLEAKMSACNEVPFDLTRGPLMRVLAFQLSAELTHIYLNMHHIVTDGWSNNVIFRELLELYRAEREGREADLEPLPIQYLDYAQWQEETGGHGPEEEGYWLQTLAKPLPVLDLPRDRERPKTQTFAGTSLHVEASKTLYASLQQVAKQQEVSMNMLLCTAYVTLLRHLSQDEDIIVGMPVAGRTMDALEPIVGFFANTLPIRVRFEEQVRTLQDLLHVVKQQTLEAYQHQNYPFDLLVEKVNPERDMSRPPIFSTLFGYLEGMQAAEQGAESLFGVDFQSETSKFDLALYAGEKNETLMFNFEYNTDLFNQTTMERYGNLLLQVLEAFATNLRAPLDSVEWITDADRAVYAAMNETAVEFDLNQLLHEAFIEQAEAHPERIALIYEGQSITYGEMHERSNRLANFLRDQGIERNQLVGIMMERSIELLVGMYGILKAGGAYVPIDPEYPIQRVQYMLTNSGSQVLLSKQTYREQVEEIASGLALKSLLYMDASANSQDVTDAKTSIFVWSDLQKYSTDTPVAVNEPSDLAYVIYTSGSTGKPKGVVIQHAAIVNRLLWHQSVFAATPQDCMIQRTTHCFDDSIIELFWPLRHGASLLILPREVYTNPEFLADFMMRYQVTYMQFVPALFSLFVNYLQGLQEEDRPRFVMRNFIVSGEALPSKLVNQWFEMYPTGTRIANLYGPTEAAVDVTAFLIEAPLETVYIGGPIANTQCYVVNRGGQLCPVGVKGELLVGGVQLAQGYLHQPEKTAQAFIANHLPGTPGDRLYRTGDLARILADGTIEYLGRIDNQVKVRGFRIELGEIEEVFVQHPAVEMAAVIVKTASDGNNMLVGFYKSTGGELESEELKGYIGRQVAAYMVPTRIVWLEEMPLTPNGKVDRKALEQIAADASFDITHDFVAPSTPTGQALQEIWGSVLKRDEISANDNFFDLGGHSLLVIQVTNRIQKQWGVTVELKDMFLHATLESLANHVDGLLGDDCEQQAVLIPSLPELAHYEMSHAQQRLYILYKFHPMSNVYNVPMLKTYRGTLDLPAFQAAWQMVVQRHEALRTLFVEIEDVPRQVVNAELEVPMVVHDLCGKTSAEQQAFIRATVEASESVPFDLEVGPLLRTILFKLSEAESELYLSMHHIITDGWSLDVLFGDLTLAYEALKSGQQPDWEVLPVRYVEYAAWQNQELLAGKWEQQEQFWLNAMAKPLPVLNLPTDFARPEVMTFHGEMVHAHVPMEVTEQLRALAKREEVSMYLLTLTAYLMLLHQMSAEEDIIVGTLAAGRTVAELEPMIGFFVNTMPIRISFAGVESLHDLLQAVKTQFLRSYEHQEYPFDLLVEKVNPERDTSRHPIFSTMFLYETNKKGDMKSPPHTISKFDLSLAVLDDADGLVLEFEYNTDLFKRSTIEQFHDRLKKVLHALAQHLSKPLGALDLLSDTDRLLYAQLNETQLAFPEEATIQELFYEQAALRPEEPALSDEQGMLTYGELNERTNQVARFLQEQGVGTNQFVGILMERSRESVVAMLAVLKAGAAYVPIDPNYPEERVQYMLEDSGASVVLTEKHLCSRLAEGTVETVCMEDIPNTTSKANLAVGNEPTDLAYMIYTSGSTGWPKGTMVAHRGVVSLVTWMKETFTADVRQSMLQFSSHSFDLSVWELYTSLLLGARVHVLSDRQRHSVEAFGQAVEELQATITFLPPALFHQFGLHLPENLNPWQTMTCIFVAGEALQAESVRIWQERFGDSLEIVNGYGPTEATVFTTYHRVRETVNPEWSTVPIGRPLANLELSILNSHLQLCPVNVPGELYIEGTGLAKGYLNKPDKTAEAFKPHPLKPGQHVYKTGDIVRLLPSGEIEFIGRQDFQVKVRGYRIETGEVEECLLQHPAVDLAAVVVKKDALGQNELIAFYTTQSNPLSPAELRRELEGKLPAYMVPAQILLLEEMPLLPNGKVNRRMLTERAESVAVTHSREFLAPVTAMEERVASIWTNLFAREEISRDDHFFEMGGHSLMAIQFLNRVHKELSVRLEMRDIFLHPTLEGIAAHVEANSVVPTLAPAMIERLPEQAHYELSSAQKRIWFLHQLHPSNRMYDVMTMMEHEGTLDLEKFEAAWKLVIERHEALRTVFFQLGSEPRQQVLDEIVIPLEVRDLQGLDRETQAEFISMKIELFNAQPFDLTKGPLVRMLLFKRGEQSYQLFLNIHHIVIDGWSMELLFRDLSLAYEAQVRGGEPEWAPLAVRYVDFAAWQREELEKGTWQAQEEYWLQQLSKPLPVLELPTDYPRPPVMTYSGSTEERTVSLELLEQLRGVAMREDVSLYQLLLAAYFMLMHHLSGQDDLIVGTPVAGRMNEELEPMVGFFVNMLGIRTRIEDIQTLRDLVQEVKHQFLSAFENHAYSFDLLVEKVNPTRDTSRTPIYSTMFTLHAERGTVQPAGSLQFVSREEELGFQTAKVDCSLMAVEQVNGLRLAFEYKTDLFKRESILRFADLYQEVLHAFVERMTAPLAEVELLSAEDRGIYAAFNDTAAEYDLETTLVDRFYDCVQSYPMSIALSGERGQLTYAGLNERSNQVAHLLKQQGLQSGEFVGIVMERSMETVVCLLGVMKAGGVYVPIDPDYPEERIRYMIGDSGAPYLFTKLAYVEKLQAFLESEGGQQGPKILCIEEAAEVSDKQDLRTELRPDDLAYMIYTSGSTGQPKGAMLAHRGVVNLVEWAADRYRIGRDDVVLEFASFSFDVSVWDTFVPLLLGGRCHLLSQAERLSVEEFAQAVENTGATAVAMPTVFFKQLATNLTEESYAKMKTLRNMFVAGEVFSGEVMRLWQRRFGEQISITNACGPTECTVYLSAYDANTPFPEEKVNVPVGTPVANYRLYVLNKYRTLCPVNVIGELYVETVALTKGYLGKPDKTAEALLPNPFVTAGERRFSDQLYKTGDLARLLPDGNLEILGRRDNQVKVRGYRIEIGEVEAAILRHPQVEVASVVVQSASDGSKELHGFYTSVEELPVHELKAFLSRLLPVWMVPAHLTSLAQMPLSPTGKVDRIALAQRKPQSGEEATPIKKAAQTRAAAPQVALGRSHLHQQIVDIWANALNRTPAEIRIDDNFFDIGGHSLLLMKVQDDLRKQVGSSLKILDLLQYTTVRQLADALGQPTSGKHRTQEPTFAPERIVEQESIAIIGIGLRFPGSKTPYEFWRNLREGNELIRDLTFEDVQSQWEHLDSEERERLVLREGYLDDIDLFDPEFFQMSQQEASYMDPQQRLFMLCAWEAIENAGYKVSDIRSNAAVYAGVSDTEFQTEVLGRGEGASDEFQSDLLTNKKFVATRLSYKLNLQGESVVVDTACSTSLVAVHMACQSLLTGQSEYAIAGGISVQTPQKCGYVYEPGFIASPDGYCRAFDEQANGTVFGNGVGTVLLKRLSAAERDGDPIYAVIKGSAINNDGNAKIGYTAPSQQGQADVIRKAQRVAGVDPSTISYIEAHGTGTHLGDPIEVSALKDVFGDQQEQGFCALGSVKTNIGHTDAAAGVAGLIKVALCMKYGELVPSLHFNKPNPALGLEDSPFYVNTTLKPWTEEKGLRRAGVSAFGIGGTNAHVILEQAPGTNTRTGGKEA</sequence>
<dbReference type="InterPro" id="IPR006162">
    <property type="entry name" value="Ppantetheine_attach_site"/>
</dbReference>
<dbReference type="Gene3D" id="3.40.47.10">
    <property type="match status" value="1"/>
</dbReference>
<dbReference type="PANTHER" id="PTHR45527">
    <property type="entry name" value="NONRIBOSOMAL PEPTIDE SYNTHETASE"/>
    <property type="match status" value="1"/>
</dbReference>
<feature type="domain" description="Carrier" evidence="8">
    <location>
        <begin position="1203"/>
        <end position="1278"/>
    </location>
</feature>
<dbReference type="Gene3D" id="3.30.559.10">
    <property type="entry name" value="Chloramphenicol acetyltransferase-like domain"/>
    <property type="match status" value="4"/>
</dbReference>
<keyword evidence="5" id="KW-0808">Transferase</keyword>
<dbReference type="SUPFAM" id="SSF47336">
    <property type="entry name" value="ACP-like"/>
    <property type="match status" value="5"/>
</dbReference>
<dbReference type="Pfam" id="PF02801">
    <property type="entry name" value="Ketoacyl-synt_C"/>
    <property type="match status" value="1"/>
</dbReference>
<dbReference type="PROSITE" id="PS00606">
    <property type="entry name" value="KS3_1"/>
    <property type="match status" value="1"/>
</dbReference>
<dbReference type="CDD" id="cd19531">
    <property type="entry name" value="LCL_NRPS-like"/>
    <property type="match status" value="4"/>
</dbReference>
<dbReference type="Pfam" id="PF00501">
    <property type="entry name" value="AMP-binding"/>
    <property type="match status" value="5"/>
</dbReference>
<evidence type="ECO:0000313" key="10">
    <source>
        <dbReference type="EMBL" id="MBL0388703.1"/>
    </source>
</evidence>
<dbReference type="PROSITE" id="PS00455">
    <property type="entry name" value="AMP_BINDING"/>
    <property type="match status" value="5"/>
</dbReference>
<dbReference type="Gene3D" id="2.30.38.10">
    <property type="entry name" value="Luciferase, Domain 3"/>
    <property type="match status" value="5"/>
</dbReference>
<dbReference type="InterPro" id="IPR032821">
    <property type="entry name" value="PKS_assoc"/>
</dbReference>
<dbReference type="InterPro" id="IPR014031">
    <property type="entry name" value="Ketoacyl_synth_C"/>
</dbReference>
<dbReference type="InterPro" id="IPR020845">
    <property type="entry name" value="AMP-binding_CS"/>
</dbReference>
<feature type="domain" description="Carrier" evidence="8">
    <location>
        <begin position="2260"/>
        <end position="2335"/>
    </location>
</feature>
<evidence type="ECO:0000256" key="6">
    <source>
        <dbReference type="ARBA" id="ARBA00022737"/>
    </source>
</evidence>